<name>A0A1V4IFC3_9CLOT</name>
<dbReference type="EMBL" id="MZGT01000062">
    <property type="protein sequence ID" value="OPJ58636.1"/>
    <property type="molecule type" value="Genomic_DNA"/>
</dbReference>
<keyword evidence="2" id="KW-1185">Reference proteome</keyword>
<proteinExistence type="predicted"/>
<sequence length="37" mass="4377">MDKDDNEVLLIAIDIMKKYKDRLISLQKKVGKTEKKQ</sequence>
<dbReference type="AlphaFoldDB" id="A0A1V4IFC3"/>
<organism evidence="1 2">
    <name type="scientific">Clostridium chromiireducens</name>
    <dbReference type="NCBI Taxonomy" id="225345"/>
    <lineage>
        <taxon>Bacteria</taxon>
        <taxon>Bacillati</taxon>
        <taxon>Bacillota</taxon>
        <taxon>Clostridia</taxon>
        <taxon>Eubacteriales</taxon>
        <taxon>Clostridiaceae</taxon>
        <taxon>Clostridium</taxon>
    </lineage>
</organism>
<reference evidence="1 2" key="1">
    <citation type="submission" date="2017-03" db="EMBL/GenBank/DDBJ databases">
        <title>Genome sequence of Clostridium chromiireducens DSM 23318.</title>
        <authorList>
            <person name="Poehlein A."/>
            <person name="Daniel R."/>
        </authorList>
    </citation>
    <scope>NUCLEOTIDE SEQUENCE [LARGE SCALE GENOMIC DNA]</scope>
    <source>
        <strain evidence="1 2">DSM 23318</strain>
    </source>
</reference>
<evidence type="ECO:0000313" key="2">
    <source>
        <dbReference type="Proteomes" id="UP000191056"/>
    </source>
</evidence>
<comment type="caution">
    <text evidence="1">The sequence shown here is derived from an EMBL/GenBank/DDBJ whole genome shotgun (WGS) entry which is preliminary data.</text>
</comment>
<accession>A0A1V4IFC3</accession>
<evidence type="ECO:0000313" key="1">
    <source>
        <dbReference type="EMBL" id="OPJ58636.1"/>
    </source>
</evidence>
<protein>
    <submittedName>
        <fullName evidence="1">Uncharacterized protein</fullName>
    </submittedName>
</protein>
<dbReference type="Proteomes" id="UP000191056">
    <property type="component" value="Unassembled WGS sequence"/>
</dbReference>
<dbReference type="STRING" id="225345.CLCHR_37550"/>
<gene>
    <name evidence="1" type="ORF">CLCHR_37550</name>
</gene>